<keyword evidence="1" id="KW-0193">Cuticle</keyword>
<comment type="caution">
    <text evidence="4">The sequence shown here is derived from an EMBL/GenBank/DDBJ whole genome shotgun (WGS) entry which is preliminary data.</text>
</comment>
<evidence type="ECO:0000256" key="2">
    <source>
        <dbReference type="SAM" id="MobiDB-lite"/>
    </source>
</evidence>
<dbReference type="EMBL" id="KZ308829">
    <property type="protein sequence ID" value="KAG8234576.1"/>
    <property type="molecule type" value="Genomic_DNA"/>
</dbReference>
<dbReference type="Pfam" id="PF00379">
    <property type="entry name" value="Chitin_bind_4"/>
    <property type="match status" value="1"/>
</dbReference>
<reference evidence="4" key="2">
    <citation type="submission" date="2017-10" db="EMBL/GenBank/DDBJ databases">
        <title>Ladona fulva Genome sequencing and assembly.</title>
        <authorList>
            <person name="Murali S."/>
            <person name="Richards S."/>
            <person name="Bandaranaike D."/>
            <person name="Bellair M."/>
            <person name="Blankenburg K."/>
            <person name="Chao H."/>
            <person name="Dinh H."/>
            <person name="Doddapaneni H."/>
            <person name="Dugan-Rocha S."/>
            <person name="Elkadiri S."/>
            <person name="Gnanaolivu R."/>
            <person name="Hernandez B."/>
            <person name="Skinner E."/>
            <person name="Javaid M."/>
            <person name="Lee S."/>
            <person name="Li M."/>
            <person name="Ming W."/>
            <person name="Munidasa M."/>
            <person name="Muniz J."/>
            <person name="Nguyen L."/>
            <person name="Hughes D."/>
            <person name="Osuji N."/>
            <person name="Pu L.-L."/>
            <person name="Puazo M."/>
            <person name="Qu C."/>
            <person name="Quiroz J."/>
            <person name="Raj R."/>
            <person name="Weissenberger G."/>
            <person name="Xin Y."/>
            <person name="Zou X."/>
            <person name="Han Y."/>
            <person name="Worley K."/>
            <person name="Muzny D."/>
            <person name="Gibbs R."/>
        </authorList>
    </citation>
    <scope>NUCLEOTIDE SEQUENCE</scope>
    <source>
        <strain evidence="4">Sampled in the wild</strain>
    </source>
</reference>
<feature type="chain" id="PRO_5035438375" evidence="3">
    <location>
        <begin position="21"/>
        <end position="738"/>
    </location>
</feature>
<feature type="compositionally biased region" description="Basic and acidic residues" evidence="2">
    <location>
        <begin position="158"/>
        <end position="167"/>
    </location>
</feature>
<dbReference type="PROSITE" id="PS51155">
    <property type="entry name" value="CHIT_BIND_RR_2"/>
    <property type="match status" value="1"/>
</dbReference>
<dbReference type="OrthoDB" id="6771694at2759"/>
<evidence type="ECO:0000313" key="5">
    <source>
        <dbReference type="Proteomes" id="UP000792457"/>
    </source>
</evidence>
<feature type="compositionally biased region" description="Basic and acidic residues" evidence="2">
    <location>
        <begin position="244"/>
        <end position="257"/>
    </location>
</feature>
<feature type="compositionally biased region" description="Basic and acidic residues" evidence="2">
    <location>
        <begin position="189"/>
        <end position="198"/>
    </location>
</feature>
<protein>
    <submittedName>
        <fullName evidence="4">Uncharacterized protein</fullName>
    </submittedName>
</protein>
<keyword evidence="5" id="KW-1185">Reference proteome</keyword>
<dbReference type="AlphaFoldDB" id="A0A8K0P5J1"/>
<dbReference type="PANTHER" id="PTHR10380">
    <property type="entry name" value="CUTICLE PROTEIN"/>
    <property type="match status" value="1"/>
</dbReference>
<reference evidence="4" key="1">
    <citation type="submission" date="2013-04" db="EMBL/GenBank/DDBJ databases">
        <authorList>
            <person name="Qu J."/>
            <person name="Murali S.C."/>
            <person name="Bandaranaike D."/>
            <person name="Bellair M."/>
            <person name="Blankenburg K."/>
            <person name="Chao H."/>
            <person name="Dinh H."/>
            <person name="Doddapaneni H."/>
            <person name="Downs B."/>
            <person name="Dugan-Rocha S."/>
            <person name="Elkadiri S."/>
            <person name="Gnanaolivu R.D."/>
            <person name="Hernandez B."/>
            <person name="Javaid M."/>
            <person name="Jayaseelan J.C."/>
            <person name="Lee S."/>
            <person name="Li M."/>
            <person name="Ming W."/>
            <person name="Munidasa M."/>
            <person name="Muniz J."/>
            <person name="Nguyen L."/>
            <person name="Ongeri F."/>
            <person name="Osuji N."/>
            <person name="Pu L.-L."/>
            <person name="Puazo M."/>
            <person name="Qu C."/>
            <person name="Quiroz J."/>
            <person name="Raj R."/>
            <person name="Weissenberger G."/>
            <person name="Xin Y."/>
            <person name="Zou X."/>
            <person name="Han Y."/>
            <person name="Richards S."/>
            <person name="Worley K."/>
            <person name="Muzny D."/>
            <person name="Gibbs R."/>
        </authorList>
    </citation>
    <scope>NUCLEOTIDE SEQUENCE</scope>
    <source>
        <strain evidence="4">Sampled in the wild</strain>
    </source>
</reference>
<feature type="compositionally biased region" description="Low complexity" evidence="2">
    <location>
        <begin position="170"/>
        <end position="188"/>
    </location>
</feature>
<organism evidence="4 5">
    <name type="scientific">Ladona fulva</name>
    <name type="common">Scarce chaser dragonfly</name>
    <name type="synonym">Libellula fulva</name>
    <dbReference type="NCBI Taxonomy" id="123851"/>
    <lineage>
        <taxon>Eukaryota</taxon>
        <taxon>Metazoa</taxon>
        <taxon>Ecdysozoa</taxon>
        <taxon>Arthropoda</taxon>
        <taxon>Hexapoda</taxon>
        <taxon>Insecta</taxon>
        <taxon>Pterygota</taxon>
        <taxon>Palaeoptera</taxon>
        <taxon>Odonata</taxon>
        <taxon>Epiprocta</taxon>
        <taxon>Anisoptera</taxon>
        <taxon>Libelluloidea</taxon>
        <taxon>Libellulidae</taxon>
        <taxon>Ladona</taxon>
    </lineage>
</organism>
<dbReference type="InterPro" id="IPR050468">
    <property type="entry name" value="Cuticle_Struct_Prot"/>
</dbReference>
<evidence type="ECO:0000313" key="4">
    <source>
        <dbReference type="EMBL" id="KAG8234576.1"/>
    </source>
</evidence>
<name>A0A8K0P5J1_LADFU</name>
<dbReference type="PANTHER" id="PTHR10380:SF234">
    <property type="entry name" value="CUTICULAR PROTEIN 97EA, ISOFORM A"/>
    <property type="match status" value="1"/>
</dbReference>
<dbReference type="Proteomes" id="UP000792457">
    <property type="component" value="Unassembled WGS sequence"/>
</dbReference>
<sequence length="738" mass="83439">MKVMVKCFLLLALASVHVSPQQLPPPPPQHQVAILRQINHVNDDGSYTYGYEAADGSFKIETRDVLGTVRGMFGFVDESGQRRRVSYTAGNTTGFQTTRQPMTVEGDNGDLGVPIRVQAPAVPAHFILRPIRPFFDGPRGSRDFLAKQIQHPGSTRSKQGEAGKNESTEETPVTRTTVKTSTSSTETTTENRKGDDVTTTRPSVVQRILRTRPRNNASSRKEESLPVSLRAPLVTPVRQVQSKKIGEEKKDGSGTVDHRQRLVALKVSEESGVPRYVVLPSQILRWRPNANGERRKGQAERNTFHSENIAARARLNESPVDINNPTYPKKQQLNENVADPLPILQLLTRKPIPNVNYQDQQYMPQKNFYTFATTTQRPNLIQPQPLNHFYNQSPIITVPEIIPTMVQQLYAERGLPNESPKFLLQTENPAVKLQPQVHPQQQQQQQSIFPQRILYDAQNRRYDPQYQRSNSFLPNVPMYPYYKRQDLLEILLSYLLMQRNIPENNNPYSYPLPFIPKVSGLPHQEFPSAGSPYPPTGSPYPPTGSPYPPTALFTPYHPQYEQNQHVYRPVPLPKNNLDLQRYIDVRALLRPSVRQQVDVPHPLAPPIVHGNGYDIQYAKSKSKGYLSDLYLNQQSDKINSQQGVVLQPTPYQFQQLVLGNNARNIMPPQQPDFSILTSSPDNSQAKLVTTIVSRTTTEYPTTPENQGLPYGFTKKFRSVEIIPPDTNDSSVKEVKTDS</sequence>
<dbReference type="GO" id="GO:0062129">
    <property type="term" value="C:chitin-based extracellular matrix"/>
    <property type="evidence" value="ECO:0007669"/>
    <property type="project" value="TreeGrafter"/>
</dbReference>
<gene>
    <name evidence="4" type="ORF">J437_LFUL014595</name>
</gene>
<dbReference type="InterPro" id="IPR000618">
    <property type="entry name" value="Insect_cuticle"/>
</dbReference>
<evidence type="ECO:0000256" key="3">
    <source>
        <dbReference type="SAM" id="SignalP"/>
    </source>
</evidence>
<accession>A0A8K0P5J1</accession>
<keyword evidence="3" id="KW-0732">Signal</keyword>
<feature type="region of interest" description="Disordered" evidence="2">
    <location>
        <begin position="148"/>
        <end position="257"/>
    </location>
</feature>
<evidence type="ECO:0000256" key="1">
    <source>
        <dbReference type="PROSITE-ProRule" id="PRU00497"/>
    </source>
</evidence>
<dbReference type="GO" id="GO:0008010">
    <property type="term" value="F:structural constituent of chitin-based larval cuticle"/>
    <property type="evidence" value="ECO:0007669"/>
    <property type="project" value="TreeGrafter"/>
</dbReference>
<feature type="signal peptide" evidence="3">
    <location>
        <begin position="1"/>
        <end position="20"/>
    </location>
</feature>
<proteinExistence type="predicted"/>